<organism evidence="6 7">
    <name type="scientific">Halomonas qinghailakensis</name>
    <dbReference type="NCBI Taxonomy" id="2937790"/>
    <lineage>
        <taxon>Bacteria</taxon>
        <taxon>Pseudomonadati</taxon>
        <taxon>Pseudomonadota</taxon>
        <taxon>Gammaproteobacteria</taxon>
        <taxon>Oceanospirillales</taxon>
        <taxon>Halomonadaceae</taxon>
        <taxon>Halomonas</taxon>
    </lineage>
</organism>
<feature type="domain" description="Rieske" evidence="5">
    <location>
        <begin position="15"/>
        <end position="119"/>
    </location>
</feature>
<evidence type="ECO:0000313" key="6">
    <source>
        <dbReference type="EMBL" id="UYO73138.1"/>
    </source>
</evidence>
<name>A0AA46TN85_9GAMM</name>
<dbReference type="Proteomes" id="UP001164935">
    <property type="component" value="Chromosome"/>
</dbReference>
<accession>A0AA46TN85</accession>
<dbReference type="CDD" id="cd03467">
    <property type="entry name" value="Rieske"/>
    <property type="match status" value="1"/>
</dbReference>
<keyword evidence="4" id="KW-0411">Iron-sulfur</keyword>
<dbReference type="InterPro" id="IPR036922">
    <property type="entry name" value="Rieske_2Fe-2S_sf"/>
</dbReference>
<keyword evidence="2" id="KW-0479">Metal-binding</keyword>
<reference evidence="6" key="1">
    <citation type="submission" date="2022-05" db="EMBL/GenBank/DDBJ databases">
        <title>Complete sequence of a novel PHA-producing Halomonas strain.</title>
        <authorList>
            <person name="Zheng Z."/>
        </authorList>
    </citation>
    <scope>NUCLEOTIDE SEQUENCE</scope>
    <source>
        <strain evidence="6">ZZQ-149</strain>
    </source>
</reference>
<dbReference type="EMBL" id="CP096973">
    <property type="protein sequence ID" value="UYO73138.1"/>
    <property type="molecule type" value="Genomic_DNA"/>
</dbReference>
<sequence>MHDAWRNYANAPQAGATVCSSHLIEEGTSRCLEIISKDEPFPVIVTRIEGEIYCYVNACPHQYLPLNYRSNSIISSDKSRLLCSAHGAAFDSKTGNCLTGAFDNLDAIPVFEDQQGNVCIGPLPT</sequence>
<proteinExistence type="predicted"/>
<evidence type="ECO:0000259" key="5">
    <source>
        <dbReference type="PROSITE" id="PS51296"/>
    </source>
</evidence>
<dbReference type="GO" id="GO:0046872">
    <property type="term" value="F:metal ion binding"/>
    <property type="evidence" value="ECO:0007669"/>
    <property type="project" value="UniProtKB-KW"/>
</dbReference>
<dbReference type="PROSITE" id="PS51296">
    <property type="entry name" value="RIESKE"/>
    <property type="match status" value="1"/>
</dbReference>
<evidence type="ECO:0000313" key="7">
    <source>
        <dbReference type="Proteomes" id="UP001164935"/>
    </source>
</evidence>
<evidence type="ECO:0000256" key="1">
    <source>
        <dbReference type="ARBA" id="ARBA00022714"/>
    </source>
</evidence>
<dbReference type="Pfam" id="PF00355">
    <property type="entry name" value="Rieske"/>
    <property type="match status" value="1"/>
</dbReference>
<keyword evidence="1" id="KW-0001">2Fe-2S</keyword>
<dbReference type="AlphaFoldDB" id="A0AA46TN85"/>
<dbReference type="Gene3D" id="2.102.10.10">
    <property type="entry name" value="Rieske [2Fe-2S] iron-sulphur domain"/>
    <property type="match status" value="1"/>
</dbReference>
<dbReference type="PANTHER" id="PTHR40261">
    <property type="match status" value="1"/>
</dbReference>
<gene>
    <name evidence="6" type="ORF">M0220_09520</name>
</gene>
<evidence type="ECO:0000256" key="3">
    <source>
        <dbReference type="ARBA" id="ARBA00023004"/>
    </source>
</evidence>
<dbReference type="KEGG" id="hqn:M0220_09520"/>
<dbReference type="SUPFAM" id="SSF50022">
    <property type="entry name" value="ISP domain"/>
    <property type="match status" value="1"/>
</dbReference>
<dbReference type="PANTHER" id="PTHR40261:SF1">
    <property type="entry name" value="RIESKE DOMAIN-CONTAINING PROTEIN"/>
    <property type="match status" value="1"/>
</dbReference>
<dbReference type="GO" id="GO:0051537">
    <property type="term" value="F:2 iron, 2 sulfur cluster binding"/>
    <property type="evidence" value="ECO:0007669"/>
    <property type="project" value="UniProtKB-KW"/>
</dbReference>
<protein>
    <submittedName>
        <fullName evidence="6">Rieske 2Fe-2S domain-containing protein</fullName>
    </submittedName>
</protein>
<evidence type="ECO:0000256" key="4">
    <source>
        <dbReference type="ARBA" id="ARBA00023014"/>
    </source>
</evidence>
<keyword evidence="7" id="KW-1185">Reference proteome</keyword>
<keyword evidence="3" id="KW-0408">Iron</keyword>
<dbReference type="RefSeq" id="WP_030070950.1">
    <property type="nucleotide sequence ID" value="NZ_CP096973.1"/>
</dbReference>
<evidence type="ECO:0000256" key="2">
    <source>
        <dbReference type="ARBA" id="ARBA00022723"/>
    </source>
</evidence>
<dbReference type="InterPro" id="IPR017941">
    <property type="entry name" value="Rieske_2Fe-2S"/>
</dbReference>